<proteinExistence type="predicted"/>
<keyword evidence="5" id="KW-1185">Reference proteome</keyword>
<evidence type="ECO:0000256" key="1">
    <source>
        <dbReference type="ARBA" id="ARBA00022729"/>
    </source>
</evidence>
<gene>
    <name evidence="4" type="ORF">PPSIR1_02653</name>
</gene>
<sequence>MLGTAACTDDGGGADEIGATEDSGTEEVATFDGTETETDSESSTETDSESSTETETNSESSTETETNSESSTETETETGTETDTGTETETDTGTESTETESTDTGETGMANVAPTVVATTPAAATAGVAPDVDLSVEFSEPMDPATITTNVGADTSCSGTLQLSADDFATCVPMAGAPTSGDATTFALSPAQPLASATGYALRVLGTVTDAEGLAMGPDYADEPFVVRYFHTIVIDGANDFGADETFTSSTLGHTGYVAWDADYLYLGMSSPDLMGDDPLEWFVAYLGGAPGSSSGVLYNTQEPALPFEARWHLRWKASDDFGSGLEFVGANWVDAGFGPSVGSEDVAASGAFLELRVAWTDLDDPELIAVHLGMLREQAFNEASWAAVPESSYVDGYDPDCAAYFEFDRLASTLPMDYEPL</sequence>
<evidence type="ECO:0000313" key="5">
    <source>
        <dbReference type="Proteomes" id="UP000005801"/>
    </source>
</evidence>
<dbReference type="AlphaFoldDB" id="A6GKE7"/>
<dbReference type="eggNOG" id="COG3209">
    <property type="taxonomic scope" value="Bacteria"/>
</dbReference>
<dbReference type="Proteomes" id="UP000005801">
    <property type="component" value="Unassembled WGS sequence"/>
</dbReference>
<accession>A6GKE7</accession>
<organism evidence="4 5">
    <name type="scientific">Plesiocystis pacifica SIR-1</name>
    <dbReference type="NCBI Taxonomy" id="391625"/>
    <lineage>
        <taxon>Bacteria</taxon>
        <taxon>Pseudomonadati</taxon>
        <taxon>Myxococcota</taxon>
        <taxon>Polyangia</taxon>
        <taxon>Nannocystales</taxon>
        <taxon>Nannocystaceae</taxon>
        <taxon>Plesiocystis</taxon>
    </lineage>
</organism>
<feature type="compositionally biased region" description="Acidic residues" evidence="2">
    <location>
        <begin position="72"/>
        <end position="103"/>
    </location>
</feature>
<feature type="compositionally biased region" description="Acidic residues" evidence="2">
    <location>
        <begin position="34"/>
        <end position="52"/>
    </location>
</feature>
<feature type="region of interest" description="Disordered" evidence="2">
    <location>
        <begin position="1"/>
        <end position="110"/>
    </location>
</feature>
<reference evidence="4 5" key="1">
    <citation type="submission" date="2007-06" db="EMBL/GenBank/DDBJ databases">
        <authorList>
            <person name="Shimkets L."/>
            <person name="Ferriera S."/>
            <person name="Johnson J."/>
            <person name="Kravitz S."/>
            <person name="Beeson K."/>
            <person name="Sutton G."/>
            <person name="Rogers Y.-H."/>
            <person name="Friedman R."/>
            <person name="Frazier M."/>
            <person name="Venter J.C."/>
        </authorList>
    </citation>
    <scope>NUCLEOTIDE SEQUENCE [LARGE SCALE GENOMIC DNA]</scope>
    <source>
        <strain evidence="4 5">SIR-1</strain>
    </source>
</reference>
<feature type="compositionally biased region" description="Low complexity" evidence="2">
    <location>
        <begin position="53"/>
        <end position="71"/>
    </location>
</feature>
<feature type="domain" description="SbsA Ig-like" evidence="3">
    <location>
        <begin position="111"/>
        <end position="220"/>
    </location>
</feature>
<dbReference type="Pfam" id="PF13205">
    <property type="entry name" value="Big_5"/>
    <property type="match status" value="1"/>
</dbReference>
<dbReference type="InterPro" id="IPR032812">
    <property type="entry name" value="SbsA_Ig"/>
</dbReference>
<evidence type="ECO:0000313" key="4">
    <source>
        <dbReference type="EMBL" id="EDM73649.1"/>
    </source>
</evidence>
<dbReference type="EMBL" id="ABCS01000193">
    <property type="protein sequence ID" value="EDM73649.1"/>
    <property type="molecule type" value="Genomic_DNA"/>
</dbReference>
<protein>
    <recommendedName>
        <fullName evidence="3">SbsA Ig-like domain-containing protein</fullName>
    </recommendedName>
</protein>
<name>A6GKE7_9BACT</name>
<evidence type="ECO:0000259" key="3">
    <source>
        <dbReference type="Pfam" id="PF13205"/>
    </source>
</evidence>
<comment type="caution">
    <text evidence="4">The sequence shown here is derived from an EMBL/GenBank/DDBJ whole genome shotgun (WGS) entry which is preliminary data.</text>
</comment>
<keyword evidence="1" id="KW-0732">Signal</keyword>
<evidence type="ECO:0000256" key="2">
    <source>
        <dbReference type="SAM" id="MobiDB-lite"/>
    </source>
</evidence>